<dbReference type="EMBL" id="JBHUEL010000009">
    <property type="protein sequence ID" value="MFD1767234.1"/>
    <property type="molecule type" value="Genomic_DNA"/>
</dbReference>
<keyword evidence="1 2" id="KW-0597">Phosphoprotein</keyword>
<dbReference type="InterPro" id="IPR011006">
    <property type="entry name" value="CheY-like_superfamily"/>
</dbReference>
<name>A0ABW4MDN5_9SPHN</name>
<dbReference type="Gene3D" id="3.40.50.2300">
    <property type="match status" value="1"/>
</dbReference>
<evidence type="ECO:0000313" key="5">
    <source>
        <dbReference type="Proteomes" id="UP001597215"/>
    </source>
</evidence>
<feature type="modified residue" description="4-aspartylphosphate" evidence="2">
    <location>
        <position position="63"/>
    </location>
</feature>
<evidence type="ECO:0000256" key="1">
    <source>
        <dbReference type="ARBA" id="ARBA00022553"/>
    </source>
</evidence>
<dbReference type="Pfam" id="PF00072">
    <property type="entry name" value="Response_reg"/>
    <property type="match status" value="1"/>
</dbReference>
<dbReference type="Proteomes" id="UP001597215">
    <property type="component" value="Unassembled WGS sequence"/>
</dbReference>
<protein>
    <submittedName>
        <fullName evidence="4">Response regulator</fullName>
    </submittedName>
</protein>
<evidence type="ECO:0000259" key="3">
    <source>
        <dbReference type="PROSITE" id="PS50110"/>
    </source>
</evidence>
<feature type="domain" description="Response regulatory" evidence="3">
    <location>
        <begin position="14"/>
        <end position="128"/>
    </location>
</feature>
<evidence type="ECO:0000313" key="4">
    <source>
        <dbReference type="EMBL" id="MFD1767234.1"/>
    </source>
</evidence>
<keyword evidence="5" id="KW-1185">Reference proteome</keyword>
<dbReference type="SMART" id="SM00448">
    <property type="entry name" value="REC"/>
    <property type="match status" value="1"/>
</dbReference>
<dbReference type="PANTHER" id="PTHR44591:SF3">
    <property type="entry name" value="RESPONSE REGULATORY DOMAIN-CONTAINING PROTEIN"/>
    <property type="match status" value="1"/>
</dbReference>
<organism evidence="4 5">
    <name type="scientific">Sphingorhabdus buctiana</name>
    <dbReference type="NCBI Taxonomy" id="1508805"/>
    <lineage>
        <taxon>Bacteria</taxon>
        <taxon>Pseudomonadati</taxon>
        <taxon>Pseudomonadota</taxon>
        <taxon>Alphaproteobacteria</taxon>
        <taxon>Sphingomonadales</taxon>
        <taxon>Sphingomonadaceae</taxon>
        <taxon>Sphingorhabdus</taxon>
    </lineage>
</organism>
<gene>
    <name evidence="4" type="ORF">ACFSAG_10315</name>
</gene>
<comment type="caution">
    <text evidence="4">The sequence shown here is derived from an EMBL/GenBank/DDBJ whole genome shotgun (WGS) entry which is preliminary data.</text>
</comment>
<dbReference type="PROSITE" id="PS50110">
    <property type="entry name" value="RESPONSE_REGULATORY"/>
    <property type="match status" value="1"/>
</dbReference>
<dbReference type="SUPFAM" id="SSF52172">
    <property type="entry name" value="CheY-like"/>
    <property type="match status" value="1"/>
</dbReference>
<sequence length="132" mass="14415">MSVPIRKPPVAPFTILVSDDDHRVRRSIQLMLCSCGYAVRSYTSGSALLADPQAMCGNCLVVDYHMVDVDGFTILQTLRAKGWCGKAIMVSAYCDQSLDACARKTGFDEVIAKPFVARAIIDAIARYAPPKK</sequence>
<reference evidence="5" key="1">
    <citation type="journal article" date="2019" name="Int. J. Syst. Evol. Microbiol.">
        <title>The Global Catalogue of Microorganisms (GCM) 10K type strain sequencing project: providing services to taxonomists for standard genome sequencing and annotation.</title>
        <authorList>
            <consortium name="The Broad Institute Genomics Platform"/>
            <consortium name="The Broad Institute Genome Sequencing Center for Infectious Disease"/>
            <person name="Wu L."/>
            <person name="Ma J."/>
        </authorList>
    </citation>
    <scope>NUCLEOTIDE SEQUENCE [LARGE SCALE GENOMIC DNA]</scope>
    <source>
        <strain evidence="5">CGMCC 1.12449</strain>
    </source>
</reference>
<dbReference type="InterPro" id="IPR050595">
    <property type="entry name" value="Bact_response_regulator"/>
</dbReference>
<evidence type="ECO:0000256" key="2">
    <source>
        <dbReference type="PROSITE-ProRule" id="PRU00169"/>
    </source>
</evidence>
<dbReference type="RefSeq" id="WP_381514389.1">
    <property type="nucleotide sequence ID" value="NZ_JBHUEL010000009.1"/>
</dbReference>
<dbReference type="InterPro" id="IPR001789">
    <property type="entry name" value="Sig_transdc_resp-reg_receiver"/>
</dbReference>
<proteinExistence type="predicted"/>
<dbReference type="PANTHER" id="PTHR44591">
    <property type="entry name" value="STRESS RESPONSE REGULATOR PROTEIN 1"/>
    <property type="match status" value="1"/>
</dbReference>
<accession>A0ABW4MDN5</accession>